<dbReference type="EMBL" id="FZNN01000007">
    <property type="protein sequence ID" value="SNR50511.1"/>
    <property type="molecule type" value="Genomic_DNA"/>
</dbReference>
<comment type="similarity">
    <text evidence="1">Belongs to the YciI family.</text>
</comment>
<keyword evidence="4" id="KW-1185">Reference proteome</keyword>
<dbReference type="InterPro" id="IPR011008">
    <property type="entry name" value="Dimeric_a/b-barrel"/>
</dbReference>
<protein>
    <recommendedName>
        <fullName evidence="2">YCII-related domain-containing protein</fullName>
    </recommendedName>
</protein>
<dbReference type="Pfam" id="PF03795">
    <property type="entry name" value="YCII"/>
    <property type="match status" value="1"/>
</dbReference>
<dbReference type="RefSeq" id="WP_089270405.1">
    <property type="nucleotide sequence ID" value="NZ_FZNN01000007.1"/>
</dbReference>
<evidence type="ECO:0000259" key="2">
    <source>
        <dbReference type="Pfam" id="PF03795"/>
    </source>
</evidence>
<dbReference type="AlphaFoldDB" id="A0A238WVX5"/>
<sequence length="91" mass="9738">MLVALIARDKPGALPIRQENRPAHVAYLKSSDTVQQAGPLLDEAGEMAGSLIILDVPDMATADEWVKGDPYGHAGLFESVELIAWNRVIGG</sequence>
<evidence type="ECO:0000313" key="4">
    <source>
        <dbReference type="Proteomes" id="UP000198417"/>
    </source>
</evidence>
<proteinExistence type="inferred from homology"/>
<feature type="domain" description="YCII-related" evidence="2">
    <location>
        <begin position="1"/>
        <end position="86"/>
    </location>
</feature>
<organism evidence="3 4">
    <name type="scientific">Puniceibacterium sediminis</name>
    <dbReference type="NCBI Taxonomy" id="1608407"/>
    <lineage>
        <taxon>Bacteria</taxon>
        <taxon>Pseudomonadati</taxon>
        <taxon>Pseudomonadota</taxon>
        <taxon>Alphaproteobacteria</taxon>
        <taxon>Rhodobacterales</taxon>
        <taxon>Paracoccaceae</taxon>
        <taxon>Puniceibacterium</taxon>
    </lineage>
</organism>
<dbReference type="PANTHER" id="PTHR33606">
    <property type="entry name" value="PROTEIN YCII"/>
    <property type="match status" value="1"/>
</dbReference>
<dbReference type="Gene3D" id="3.30.70.1060">
    <property type="entry name" value="Dimeric alpha+beta barrel"/>
    <property type="match status" value="1"/>
</dbReference>
<dbReference type="SUPFAM" id="SSF54909">
    <property type="entry name" value="Dimeric alpha+beta barrel"/>
    <property type="match status" value="1"/>
</dbReference>
<gene>
    <name evidence="3" type="ORF">SAMN06265370_107178</name>
</gene>
<evidence type="ECO:0000256" key="1">
    <source>
        <dbReference type="ARBA" id="ARBA00007689"/>
    </source>
</evidence>
<dbReference type="PANTHER" id="PTHR33606:SF3">
    <property type="entry name" value="PROTEIN YCII"/>
    <property type="match status" value="1"/>
</dbReference>
<reference evidence="3 4" key="1">
    <citation type="submission" date="2017-06" db="EMBL/GenBank/DDBJ databases">
        <authorList>
            <person name="Kim H.J."/>
            <person name="Triplett B.A."/>
        </authorList>
    </citation>
    <scope>NUCLEOTIDE SEQUENCE [LARGE SCALE GENOMIC DNA]</scope>
    <source>
        <strain evidence="3 4">DSM 29052</strain>
    </source>
</reference>
<dbReference type="Proteomes" id="UP000198417">
    <property type="component" value="Unassembled WGS sequence"/>
</dbReference>
<evidence type="ECO:0000313" key="3">
    <source>
        <dbReference type="EMBL" id="SNR50511.1"/>
    </source>
</evidence>
<dbReference type="InterPro" id="IPR005545">
    <property type="entry name" value="YCII"/>
</dbReference>
<dbReference type="OrthoDB" id="2293521at2"/>
<name>A0A238WVX5_9RHOB</name>
<accession>A0A238WVX5</accession>
<dbReference type="InterPro" id="IPR051807">
    <property type="entry name" value="Sec-metab_biosynth-assoc"/>
</dbReference>